<sequence length="690" mass="72575">MKDAAHGSLVVGVDVGGTFTDLFVLDEAAGTARVVKVPSTRGEEARGFMNGIERIGGEAEGQGGARAIATVVHGTTVGTNALLERKVARTGIITTEGFRDVLEMRRRDRPRTWGLRGTFEPVVPRDLRLEVSERVLADGTLHTPVDIAQVEAAAHALLERGCEAVCVFFVNAYANSVNEAHAVAAVRAIWPNANVTAATEVLPEIREFERCSTATLNASLQPVVGSYLTRLESDLKAHGFGGELLVVQSNGGIMSRQTACDVPVRTALSGPAAGVIACAAIGRAAGFPNLVTGDMGGTSFDVSLVARGEASLSAQTSIDFGMVVRAPMIQIETIGAGGGSIASVDAGGLLQVGPESAGSVPGPACYGRGNMRPTVTDANVLLGRIAADRPLGGGLLSRMEVGKSREAIEMHVGAPLGLDAYAAAEAILTVANAKMAGAIRLVSIERGHDPREFAYMPFGGGGALHVCAMMREVGTTTGIVPRFPGVTSAIGCVIADMRHDAVQTLNRGLAELDVDDLRARVSDMADTCQQRLDSAGVAFEAVRENVELDMLYVGQSHTVRVEVQRDALDRATIGAAFEAAYRTAFGRALDGIPVRIMNLRYARIGVRPKFDLAVLAPKATTMPASPGTQAVFHDGQWWDAVRYARLDLPVGATVEGPAILEQADTTIWLEPGFSGRVDPLGNLLITRRTT</sequence>
<geneLocation type="plasmid" evidence="5"/>
<dbReference type="InterPro" id="IPR045079">
    <property type="entry name" value="Oxoprolinase-like"/>
</dbReference>
<organism evidence="4 5">
    <name type="scientific">Paraburkholderia caribensis MBA4</name>
    <dbReference type="NCBI Taxonomy" id="1323664"/>
    <lineage>
        <taxon>Bacteria</taxon>
        <taxon>Pseudomonadati</taxon>
        <taxon>Pseudomonadota</taxon>
        <taxon>Betaproteobacteria</taxon>
        <taxon>Burkholderiales</taxon>
        <taxon>Burkholderiaceae</taxon>
        <taxon>Paraburkholderia</taxon>
    </lineage>
</organism>
<dbReference type="InterPro" id="IPR049517">
    <property type="entry name" value="ACX-like_C"/>
</dbReference>
<dbReference type="Pfam" id="PF05378">
    <property type="entry name" value="Hydant_A_N"/>
    <property type="match status" value="1"/>
</dbReference>
<dbReference type="PANTHER" id="PTHR11365:SF23">
    <property type="entry name" value="HYPOTHETICAL 5-OXOPROLINASE (EUROFUNG)-RELATED"/>
    <property type="match status" value="1"/>
</dbReference>
<evidence type="ECO:0000259" key="2">
    <source>
        <dbReference type="Pfam" id="PF05378"/>
    </source>
</evidence>
<dbReference type="GO" id="GO:0006749">
    <property type="term" value="P:glutathione metabolic process"/>
    <property type="evidence" value="ECO:0007669"/>
    <property type="project" value="TreeGrafter"/>
</dbReference>
<dbReference type="EMBL" id="CP012748">
    <property type="protein sequence ID" value="ALL69912.1"/>
    <property type="molecule type" value="Genomic_DNA"/>
</dbReference>
<dbReference type="KEGG" id="bcai:K788_0001727"/>
<dbReference type="RefSeq" id="WP_035995196.1">
    <property type="nucleotide sequence ID" value="NZ_CP012748.1"/>
</dbReference>
<dbReference type="GO" id="GO:0047423">
    <property type="term" value="F:N-methylhydantoinase (ATP-hydrolyzing) activity"/>
    <property type="evidence" value="ECO:0007669"/>
    <property type="project" value="UniProtKB-EC"/>
</dbReference>
<keyword evidence="4" id="KW-0378">Hydrolase</keyword>
<feature type="domain" description="Hydantoinase A/oxoprolinase" evidence="1">
    <location>
        <begin position="210"/>
        <end position="500"/>
    </location>
</feature>
<dbReference type="Pfam" id="PF01968">
    <property type="entry name" value="Hydantoinase_A"/>
    <property type="match status" value="1"/>
</dbReference>
<dbReference type="InterPro" id="IPR002821">
    <property type="entry name" value="Hydantoinase_A"/>
</dbReference>
<reference evidence="4 5" key="1">
    <citation type="journal article" date="2014" name="Genome Announc.">
        <title>Draft Genome Sequence of the Haloacid-Degrading Burkholderia caribensis Strain MBA4.</title>
        <authorList>
            <person name="Pan Y."/>
            <person name="Kong K.F."/>
            <person name="Tsang J.S."/>
        </authorList>
    </citation>
    <scope>NUCLEOTIDE SEQUENCE [LARGE SCALE GENOMIC DNA]</scope>
    <source>
        <strain evidence="4 5">MBA4</strain>
        <plasmid evidence="5">Plasmid</plasmid>
    </source>
</reference>
<evidence type="ECO:0000259" key="1">
    <source>
        <dbReference type="Pfam" id="PF01968"/>
    </source>
</evidence>
<accession>A0A0P0RLW8</accession>
<dbReference type="InterPro" id="IPR008040">
    <property type="entry name" value="Hydant_A_N"/>
</dbReference>
<dbReference type="GO" id="GO:0017168">
    <property type="term" value="F:5-oxoprolinase (ATP-hydrolyzing) activity"/>
    <property type="evidence" value="ECO:0007669"/>
    <property type="project" value="TreeGrafter"/>
</dbReference>
<dbReference type="GO" id="GO:0005829">
    <property type="term" value="C:cytosol"/>
    <property type="evidence" value="ECO:0007669"/>
    <property type="project" value="TreeGrafter"/>
</dbReference>
<proteinExistence type="predicted"/>
<dbReference type="GeneID" id="69973435"/>
<evidence type="ECO:0000313" key="5">
    <source>
        <dbReference type="Proteomes" id="UP000019146"/>
    </source>
</evidence>
<feature type="domain" description="Hydantoinase/oxoprolinase N-terminal" evidence="2">
    <location>
        <begin position="11"/>
        <end position="187"/>
    </location>
</feature>
<evidence type="ECO:0000259" key="3">
    <source>
        <dbReference type="Pfam" id="PF19278"/>
    </source>
</evidence>
<name>A0A0P0RLW8_9BURK</name>
<dbReference type="Pfam" id="PF19278">
    <property type="entry name" value="Hydant_A_C"/>
    <property type="match status" value="1"/>
</dbReference>
<feature type="domain" description="Acetophenone carboxylase-like C-terminal" evidence="3">
    <location>
        <begin position="517"/>
        <end position="678"/>
    </location>
</feature>
<gene>
    <name evidence="4" type="ORF">K788_0001727</name>
</gene>
<keyword evidence="4" id="KW-0614">Plasmid</keyword>
<dbReference type="Proteomes" id="UP000019146">
    <property type="component" value="Plasmid unnamed"/>
</dbReference>
<evidence type="ECO:0000313" key="4">
    <source>
        <dbReference type="EMBL" id="ALL69912.1"/>
    </source>
</evidence>
<dbReference type="EC" id="3.5.2.14" evidence="4"/>
<protein>
    <submittedName>
        <fullName evidence="4">N-methylhydantoinase A</fullName>
        <ecNumber evidence="4">3.5.2.14</ecNumber>
    </submittedName>
</protein>
<dbReference type="AlphaFoldDB" id="A0A0P0RLW8"/>
<dbReference type="PANTHER" id="PTHR11365">
    <property type="entry name" value="5-OXOPROLINASE RELATED"/>
    <property type="match status" value="1"/>
</dbReference>